<feature type="signal peptide" evidence="1">
    <location>
        <begin position="1"/>
        <end position="21"/>
    </location>
</feature>
<name>A0A7X9RVU6_9BACT</name>
<evidence type="ECO:0000256" key="1">
    <source>
        <dbReference type="SAM" id="SignalP"/>
    </source>
</evidence>
<dbReference type="RefSeq" id="WP_169657897.1">
    <property type="nucleotide sequence ID" value="NZ_JABANE010000045.1"/>
</dbReference>
<reference evidence="2 3" key="1">
    <citation type="submission" date="2020-04" db="EMBL/GenBank/DDBJ databases">
        <title>Flammeovirga sp. SR4, a novel species isolated from seawater.</title>
        <authorList>
            <person name="Wang X."/>
        </authorList>
    </citation>
    <scope>NUCLEOTIDE SEQUENCE [LARGE SCALE GENOMIC DNA]</scope>
    <source>
        <strain evidence="2 3">ATCC 23126</strain>
    </source>
</reference>
<sequence>MNKLFAYCLIGLLSVTMFSCFEVEETTEGCTITPELQNVETQFAAELAILEDENSSCEEKKTAGQTVLNFIDENEECIDVAIDFYADSEEQADSLKAEYKEQLPALRILVNIPCL</sequence>
<protein>
    <recommendedName>
        <fullName evidence="4">Lipoprotein</fullName>
    </recommendedName>
</protein>
<dbReference type="Proteomes" id="UP000576082">
    <property type="component" value="Unassembled WGS sequence"/>
</dbReference>
<accession>A0A7X9RVU6</accession>
<gene>
    <name evidence="2" type="ORF">HHU12_16755</name>
</gene>
<keyword evidence="3" id="KW-1185">Reference proteome</keyword>
<keyword evidence="1" id="KW-0732">Signal</keyword>
<evidence type="ECO:0000313" key="2">
    <source>
        <dbReference type="EMBL" id="NME69631.1"/>
    </source>
</evidence>
<evidence type="ECO:0008006" key="4">
    <source>
        <dbReference type="Google" id="ProtNLM"/>
    </source>
</evidence>
<comment type="caution">
    <text evidence="2">The sequence shown here is derived from an EMBL/GenBank/DDBJ whole genome shotgun (WGS) entry which is preliminary data.</text>
</comment>
<dbReference type="EMBL" id="JABANE010000045">
    <property type="protein sequence ID" value="NME69631.1"/>
    <property type="molecule type" value="Genomic_DNA"/>
</dbReference>
<organism evidence="2 3">
    <name type="scientific">Flammeovirga aprica JL-4</name>
    <dbReference type="NCBI Taxonomy" id="694437"/>
    <lineage>
        <taxon>Bacteria</taxon>
        <taxon>Pseudomonadati</taxon>
        <taxon>Bacteroidota</taxon>
        <taxon>Cytophagia</taxon>
        <taxon>Cytophagales</taxon>
        <taxon>Flammeovirgaceae</taxon>
        <taxon>Flammeovirga</taxon>
    </lineage>
</organism>
<dbReference type="PROSITE" id="PS51257">
    <property type="entry name" value="PROKAR_LIPOPROTEIN"/>
    <property type="match status" value="1"/>
</dbReference>
<evidence type="ECO:0000313" key="3">
    <source>
        <dbReference type="Proteomes" id="UP000576082"/>
    </source>
</evidence>
<feature type="chain" id="PRO_5031473192" description="Lipoprotein" evidence="1">
    <location>
        <begin position="22"/>
        <end position="115"/>
    </location>
</feature>
<proteinExistence type="predicted"/>
<dbReference type="AlphaFoldDB" id="A0A7X9RVU6"/>